<protein>
    <submittedName>
        <fullName evidence="1">Uncharacterized protein</fullName>
    </submittedName>
</protein>
<dbReference type="RefSeq" id="WP_128228379.1">
    <property type="nucleotide sequence ID" value="NZ_SACR01000003.1"/>
</dbReference>
<evidence type="ECO:0000313" key="2">
    <source>
        <dbReference type="Proteomes" id="UP000285575"/>
    </source>
</evidence>
<accession>A0A437RGV6</accession>
<dbReference type="Proteomes" id="UP000285575">
    <property type="component" value="Unassembled WGS sequence"/>
</dbReference>
<organism evidence="1 2">
    <name type="scientific">Rubrivivax rivuli</name>
    <dbReference type="NCBI Taxonomy" id="1862385"/>
    <lineage>
        <taxon>Bacteria</taxon>
        <taxon>Pseudomonadati</taxon>
        <taxon>Pseudomonadota</taxon>
        <taxon>Betaproteobacteria</taxon>
        <taxon>Burkholderiales</taxon>
        <taxon>Sphaerotilaceae</taxon>
        <taxon>Rubrivivax</taxon>
    </lineage>
</organism>
<dbReference type="AlphaFoldDB" id="A0A437RGV6"/>
<reference evidence="1 2" key="1">
    <citation type="submission" date="2019-01" db="EMBL/GenBank/DDBJ databases">
        <authorList>
            <person name="Chen W.-M."/>
        </authorList>
    </citation>
    <scope>NUCLEOTIDE SEQUENCE [LARGE SCALE GENOMIC DNA]</scope>
    <source>
        <strain evidence="1 2">KYPY4</strain>
    </source>
</reference>
<gene>
    <name evidence="1" type="ORF">EOE66_09015</name>
</gene>
<evidence type="ECO:0000313" key="1">
    <source>
        <dbReference type="EMBL" id="RVU46007.1"/>
    </source>
</evidence>
<keyword evidence="2" id="KW-1185">Reference proteome</keyword>
<dbReference type="EMBL" id="SACR01000003">
    <property type="protein sequence ID" value="RVU46007.1"/>
    <property type="molecule type" value="Genomic_DNA"/>
</dbReference>
<comment type="caution">
    <text evidence="1">The sequence shown here is derived from an EMBL/GenBank/DDBJ whole genome shotgun (WGS) entry which is preliminary data.</text>
</comment>
<name>A0A437RGV6_9BURK</name>
<sequence>MAATQHPPHTQDDASPERMAAAGVPFALARWYHLVGRRLSRASDWDIERIMQVRLQIAQAGG</sequence>
<proteinExistence type="predicted"/>